<proteinExistence type="inferred from homology"/>
<comment type="caution">
    <text evidence="7">The sequence shown here is derived from an EMBL/GenBank/DDBJ whole genome shotgun (WGS) entry which is preliminary data.</text>
</comment>
<evidence type="ECO:0000256" key="4">
    <source>
        <dbReference type="ARBA" id="ARBA00023004"/>
    </source>
</evidence>
<feature type="domain" description="Isopenicillin N synthase-like Fe(2+) 2OG dioxygenase" evidence="5">
    <location>
        <begin position="197"/>
        <end position="227"/>
    </location>
</feature>
<dbReference type="AlphaFoldDB" id="A0A1R3HDJ5"/>
<dbReference type="SUPFAM" id="SSF51197">
    <property type="entry name" value="Clavaminate synthase-like"/>
    <property type="match status" value="1"/>
</dbReference>
<dbReference type="Pfam" id="PF03171">
    <property type="entry name" value="2OG-FeII_Oxy"/>
    <property type="match status" value="1"/>
</dbReference>
<accession>A0A1R3HDJ5</accession>
<feature type="domain" description="Non-haem dioxygenase N-terminal" evidence="6">
    <location>
        <begin position="65"/>
        <end position="97"/>
    </location>
</feature>
<keyword evidence="2" id="KW-0479">Metal-binding</keyword>
<evidence type="ECO:0000259" key="5">
    <source>
        <dbReference type="Pfam" id="PF03171"/>
    </source>
</evidence>
<evidence type="ECO:0000256" key="3">
    <source>
        <dbReference type="ARBA" id="ARBA00023002"/>
    </source>
</evidence>
<dbReference type="GO" id="GO:0046872">
    <property type="term" value="F:metal ion binding"/>
    <property type="evidence" value="ECO:0007669"/>
    <property type="project" value="UniProtKB-KW"/>
</dbReference>
<dbReference type="GO" id="GO:0016491">
    <property type="term" value="F:oxidoreductase activity"/>
    <property type="evidence" value="ECO:0007669"/>
    <property type="project" value="UniProtKB-KW"/>
</dbReference>
<keyword evidence="8" id="KW-1185">Reference proteome</keyword>
<comment type="similarity">
    <text evidence="1">Belongs to the iron/ascorbate-dependent oxidoreductase family.</text>
</comment>
<evidence type="ECO:0000256" key="2">
    <source>
        <dbReference type="ARBA" id="ARBA00022723"/>
    </source>
</evidence>
<dbReference type="InterPro" id="IPR026992">
    <property type="entry name" value="DIOX_N"/>
</dbReference>
<dbReference type="InterPro" id="IPR027443">
    <property type="entry name" value="IPNS-like_sf"/>
</dbReference>
<dbReference type="OrthoDB" id="288590at2759"/>
<organism evidence="7 8">
    <name type="scientific">Corchorus olitorius</name>
    <dbReference type="NCBI Taxonomy" id="93759"/>
    <lineage>
        <taxon>Eukaryota</taxon>
        <taxon>Viridiplantae</taxon>
        <taxon>Streptophyta</taxon>
        <taxon>Embryophyta</taxon>
        <taxon>Tracheophyta</taxon>
        <taxon>Spermatophyta</taxon>
        <taxon>Magnoliopsida</taxon>
        <taxon>eudicotyledons</taxon>
        <taxon>Gunneridae</taxon>
        <taxon>Pentapetalae</taxon>
        <taxon>rosids</taxon>
        <taxon>malvids</taxon>
        <taxon>Malvales</taxon>
        <taxon>Malvaceae</taxon>
        <taxon>Grewioideae</taxon>
        <taxon>Apeibeae</taxon>
        <taxon>Corchorus</taxon>
    </lineage>
</organism>
<dbReference type="STRING" id="93759.A0A1R3HDJ5"/>
<name>A0A1R3HDJ5_9ROSI</name>
<evidence type="ECO:0000259" key="6">
    <source>
        <dbReference type="Pfam" id="PF14226"/>
    </source>
</evidence>
<evidence type="ECO:0000256" key="1">
    <source>
        <dbReference type="ARBA" id="ARBA00008056"/>
    </source>
</evidence>
<evidence type="ECO:0000313" key="7">
    <source>
        <dbReference type="EMBL" id="OMO68399.1"/>
    </source>
</evidence>
<dbReference type="Pfam" id="PF14226">
    <property type="entry name" value="DIOX_N"/>
    <property type="match status" value="1"/>
</dbReference>
<sequence>MAAATTNDVTPNYDLIKDIQEFDRTKIGVKGLRDSGVASIPKFFIQPPEVLSTLKPPSETNTANIPVIDLQNIKSQTHRPEIIKQIKEAAKEWGFFQPDEVKAKYYERELLKAVAYSNNLDLYQAKTATWHDYLQLWMAPEERVAKVEDMPEVVRKEAVAWDGCVTKLTEDVMELLCEGIGLESSRFKELSCSGQRILVGAYYPPCPQPDLTLGRPPHTDSGTITIISNGEYNSVHHRVLANSYNEARISVTEFFSLSKWKEYGSFGPLPELVSAEKPALYRQFTLDEFFRTLSSKAIDSKSLVDKLKL</sequence>
<dbReference type="PANTHER" id="PTHR10209:SF546">
    <property type="entry name" value="1-AMINOCYCLOPROPANE-1-CARBOXYLATE OXIDASE HOMOLOG 4-LIKE"/>
    <property type="match status" value="1"/>
</dbReference>
<dbReference type="Gene3D" id="2.60.120.330">
    <property type="entry name" value="B-lactam Antibiotic, Isopenicillin N Synthase, Chain"/>
    <property type="match status" value="2"/>
</dbReference>
<dbReference type="Proteomes" id="UP000187203">
    <property type="component" value="Unassembled WGS sequence"/>
</dbReference>
<protein>
    <submittedName>
        <fullName evidence="7">Uncharacterized protein</fullName>
    </submittedName>
</protein>
<gene>
    <name evidence="7" type="ORF">COLO4_29689</name>
</gene>
<reference evidence="8" key="1">
    <citation type="submission" date="2013-09" db="EMBL/GenBank/DDBJ databases">
        <title>Corchorus olitorius genome sequencing.</title>
        <authorList>
            <person name="Alam M."/>
            <person name="Haque M.S."/>
            <person name="Islam M.S."/>
            <person name="Emdad E.M."/>
            <person name="Islam M.M."/>
            <person name="Ahmed B."/>
            <person name="Halim A."/>
            <person name="Hossen Q.M.M."/>
            <person name="Hossain M.Z."/>
            <person name="Ahmed R."/>
            <person name="Khan M.M."/>
            <person name="Islam R."/>
            <person name="Rashid M.M."/>
            <person name="Khan S.A."/>
            <person name="Rahman M.S."/>
            <person name="Alam M."/>
            <person name="Yahiya A.S."/>
            <person name="Khan M.S."/>
            <person name="Azam M.S."/>
            <person name="Haque T."/>
            <person name="Lashkar M.Z.H."/>
            <person name="Akhand A.I."/>
            <person name="Morshed G."/>
            <person name="Roy S."/>
            <person name="Uddin K.S."/>
            <person name="Rabeya T."/>
            <person name="Hossain A.S."/>
            <person name="Chowdhury A."/>
            <person name="Snigdha A.R."/>
            <person name="Mortoza M.S."/>
            <person name="Matin S.A."/>
            <person name="Hoque S.M.E."/>
            <person name="Islam M.K."/>
            <person name="Roy D.K."/>
            <person name="Haider R."/>
            <person name="Moosa M.M."/>
            <person name="Elias S.M."/>
            <person name="Hasan A.M."/>
            <person name="Jahan S."/>
            <person name="Shafiuddin M."/>
            <person name="Mahmood N."/>
            <person name="Shommy N.S."/>
        </authorList>
    </citation>
    <scope>NUCLEOTIDE SEQUENCE [LARGE SCALE GENOMIC DNA]</scope>
    <source>
        <strain evidence="8">cv. O-4</strain>
    </source>
</reference>
<evidence type="ECO:0000313" key="8">
    <source>
        <dbReference type="Proteomes" id="UP000187203"/>
    </source>
</evidence>
<keyword evidence="3" id="KW-0560">Oxidoreductase</keyword>
<dbReference type="InterPro" id="IPR044861">
    <property type="entry name" value="IPNS-like_FE2OG_OXY"/>
</dbReference>
<dbReference type="PANTHER" id="PTHR10209">
    <property type="entry name" value="OXIDOREDUCTASE, 2OG-FE II OXYGENASE FAMILY PROTEIN"/>
    <property type="match status" value="1"/>
</dbReference>
<keyword evidence="4" id="KW-0408">Iron</keyword>
<dbReference type="EMBL" id="AWUE01020393">
    <property type="protein sequence ID" value="OMO68399.1"/>
    <property type="molecule type" value="Genomic_DNA"/>
</dbReference>